<dbReference type="Gene3D" id="1.10.443.10">
    <property type="entry name" value="Intergrase catalytic core"/>
    <property type="match status" value="1"/>
</dbReference>
<dbReference type="InterPro" id="IPR013762">
    <property type="entry name" value="Integrase-like_cat_sf"/>
</dbReference>
<dbReference type="PANTHER" id="PTHR34605">
    <property type="entry name" value="PHAGE_INTEGRASE DOMAIN-CONTAINING PROTEIN"/>
    <property type="match status" value="1"/>
</dbReference>
<keyword evidence="1" id="KW-0233">DNA recombination</keyword>
<gene>
    <name evidence="2" type="ORF">DAPPUDRAFT_342883</name>
</gene>
<evidence type="ECO:0000256" key="1">
    <source>
        <dbReference type="ARBA" id="ARBA00023172"/>
    </source>
</evidence>
<dbReference type="InterPro" id="IPR052925">
    <property type="entry name" value="Phage_Integrase-like_Recomb"/>
</dbReference>
<evidence type="ECO:0008006" key="4">
    <source>
        <dbReference type="Google" id="ProtNLM"/>
    </source>
</evidence>
<dbReference type="Proteomes" id="UP000000305">
    <property type="component" value="Unassembled WGS sequence"/>
</dbReference>
<dbReference type="EMBL" id="GL736167">
    <property type="protein sequence ID" value="EFX60526.1"/>
    <property type="molecule type" value="Genomic_DNA"/>
</dbReference>
<protein>
    <recommendedName>
        <fullName evidence="4">Tyr recombinase domain-containing protein</fullName>
    </recommendedName>
</protein>
<evidence type="ECO:0000313" key="3">
    <source>
        <dbReference type="Proteomes" id="UP000000305"/>
    </source>
</evidence>
<keyword evidence="3" id="KW-1185">Reference proteome</keyword>
<dbReference type="SUPFAM" id="SSF56349">
    <property type="entry name" value="DNA breaking-rejoining enzymes"/>
    <property type="match status" value="1"/>
</dbReference>
<proteinExistence type="predicted"/>
<dbReference type="InterPro" id="IPR011010">
    <property type="entry name" value="DNA_brk_join_enz"/>
</dbReference>
<organism evidence="2 3">
    <name type="scientific">Daphnia pulex</name>
    <name type="common">Water flea</name>
    <dbReference type="NCBI Taxonomy" id="6669"/>
    <lineage>
        <taxon>Eukaryota</taxon>
        <taxon>Metazoa</taxon>
        <taxon>Ecdysozoa</taxon>
        <taxon>Arthropoda</taxon>
        <taxon>Crustacea</taxon>
        <taxon>Branchiopoda</taxon>
        <taxon>Diplostraca</taxon>
        <taxon>Cladocera</taxon>
        <taxon>Anomopoda</taxon>
        <taxon>Daphniidae</taxon>
        <taxon>Daphnia</taxon>
    </lineage>
</organism>
<dbReference type="OMA" id="CAVTRMM"/>
<dbReference type="STRING" id="6669.E9I654"/>
<dbReference type="HOGENOM" id="CLU_1798415_0_0_1"/>
<accession>E9I654</accession>
<dbReference type="OrthoDB" id="6771932at2759"/>
<dbReference type="KEGG" id="dpx:DAPPUDRAFT_342883"/>
<reference evidence="2 3" key="1">
    <citation type="journal article" date="2011" name="Science">
        <title>The ecoresponsive genome of Daphnia pulex.</title>
        <authorList>
            <person name="Colbourne J.K."/>
            <person name="Pfrender M.E."/>
            <person name="Gilbert D."/>
            <person name="Thomas W.K."/>
            <person name="Tucker A."/>
            <person name="Oakley T.H."/>
            <person name="Tokishita S."/>
            <person name="Aerts A."/>
            <person name="Arnold G.J."/>
            <person name="Basu M.K."/>
            <person name="Bauer D.J."/>
            <person name="Caceres C.E."/>
            <person name="Carmel L."/>
            <person name="Casola C."/>
            <person name="Choi J.H."/>
            <person name="Detter J.C."/>
            <person name="Dong Q."/>
            <person name="Dusheyko S."/>
            <person name="Eads B.D."/>
            <person name="Frohlich T."/>
            <person name="Geiler-Samerotte K.A."/>
            <person name="Gerlach D."/>
            <person name="Hatcher P."/>
            <person name="Jogdeo S."/>
            <person name="Krijgsveld J."/>
            <person name="Kriventseva E.V."/>
            <person name="Kultz D."/>
            <person name="Laforsch C."/>
            <person name="Lindquist E."/>
            <person name="Lopez J."/>
            <person name="Manak J.R."/>
            <person name="Muller J."/>
            <person name="Pangilinan J."/>
            <person name="Patwardhan R.P."/>
            <person name="Pitluck S."/>
            <person name="Pritham E.J."/>
            <person name="Rechtsteiner A."/>
            <person name="Rho M."/>
            <person name="Rogozin I.B."/>
            <person name="Sakarya O."/>
            <person name="Salamov A."/>
            <person name="Schaack S."/>
            <person name="Shapiro H."/>
            <person name="Shiga Y."/>
            <person name="Skalitzky C."/>
            <person name="Smith Z."/>
            <person name="Souvorov A."/>
            <person name="Sung W."/>
            <person name="Tang Z."/>
            <person name="Tsuchiya D."/>
            <person name="Tu H."/>
            <person name="Vos H."/>
            <person name="Wang M."/>
            <person name="Wolf Y.I."/>
            <person name="Yamagata H."/>
            <person name="Yamada T."/>
            <person name="Ye Y."/>
            <person name="Shaw J.R."/>
            <person name="Andrews J."/>
            <person name="Crease T.J."/>
            <person name="Tang H."/>
            <person name="Lucas S.M."/>
            <person name="Robertson H.M."/>
            <person name="Bork P."/>
            <person name="Koonin E.V."/>
            <person name="Zdobnov E.M."/>
            <person name="Grigoriev I.V."/>
            <person name="Lynch M."/>
            <person name="Boore J.L."/>
        </authorList>
    </citation>
    <scope>NUCLEOTIDE SEQUENCE [LARGE SCALE GENOMIC DNA]</scope>
</reference>
<dbReference type="AlphaFoldDB" id="E9I654"/>
<sequence length="144" mass="15797">MSKTNQFRQRQQVITIQGVKGHVLDPYAWLQKLFTLHPADGDAPAFGHVQGGVYVPLTYSRLLVGLKDLIKACGLDPSAYGGHSLRRGGATWAFQCGVHPLFIRIQGDWQSDTWLLYVGMSAAQKCAVTRMMQEKIASLPGAAI</sequence>
<name>E9I654_DAPPU</name>
<dbReference type="eggNOG" id="ENOG502SSHQ">
    <property type="taxonomic scope" value="Eukaryota"/>
</dbReference>
<dbReference type="GO" id="GO:0003677">
    <property type="term" value="F:DNA binding"/>
    <property type="evidence" value="ECO:0007669"/>
    <property type="project" value="InterPro"/>
</dbReference>
<dbReference type="GO" id="GO:0006310">
    <property type="term" value="P:DNA recombination"/>
    <property type="evidence" value="ECO:0007669"/>
    <property type="project" value="UniProtKB-KW"/>
</dbReference>
<evidence type="ECO:0000313" key="2">
    <source>
        <dbReference type="EMBL" id="EFX60526.1"/>
    </source>
</evidence>
<dbReference type="InParanoid" id="E9I654"/>
<dbReference type="GO" id="GO:0015074">
    <property type="term" value="P:DNA integration"/>
    <property type="evidence" value="ECO:0007669"/>
    <property type="project" value="InterPro"/>
</dbReference>
<dbReference type="PANTHER" id="PTHR34605:SF5">
    <property type="entry name" value="INTEGRASE_RECOMBINASE XERD HOMOLOG"/>
    <property type="match status" value="1"/>
</dbReference>